<sequence length="113" mass="12614">MKMVASGSSNSISVSGASYALENGSCIVKQSKSFPSPTQQHQKEKCHPNKHVHHTLLCSFSCFILHFSPTTTTSSISLNQSLSSCFYLNSWIDLTNIFNYKIQDTLLHTYIHT</sequence>
<proteinExistence type="predicted"/>
<evidence type="ECO:0000313" key="1">
    <source>
        <dbReference type="EMBL" id="KAK7300239.1"/>
    </source>
</evidence>
<protein>
    <submittedName>
        <fullName evidence="1">Uncharacterized protein</fullName>
    </submittedName>
</protein>
<organism evidence="1 2">
    <name type="scientific">Clitoria ternatea</name>
    <name type="common">Butterfly pea</name>
    <dbReference type="NCBI Taxonomy" id="43366"/>
    <lineage>
        <taxon>Eukaryota</taxon>
        <taxon>Viridiplantae</taxon>
        <taxon>Streptophyta</taxon>
        <taxon>Embryophyta</taxon>
        <taxon>Tracheophyta</taxon>
        <taxon>Spermatophyta</taxon>
        <taxon>Magnoliopsida</taxon>
        <taxon>eudicotyledons</taxon>
        <taxon>Gunneridae</taxon>
        <taxon>Pentapetalae</taxon>
        <taxon>rosids</taxon>
        <taxon>fabids</taxon>
        <taxon>Fabales</taxon>
        <taxon>Fabaceae</taxon>
        <taxon>Papilionoideae</taxon>
        <taxon>50 kb inversion clade</taxon>
        <taxon>NPAAA clade</taxon>
        <taxon>indigoferoid/millettioid clade</taxon>
        <taxon>Phaseoleae</taxon>
        <taxon>Clitoria</taxon>
    </lineage>
</organism>
<dbReference type="Proteomes" id="UP001359559">
    <property type="component" value="Unassembled WGS sequence"/>
</dbReference>
<gene>
    <name evidence="1" type="ORF">RJT34_11079</name>
</gene>
<comment type="caution">
    <text evidence="1">The sequence shown here is derived from an EMBL/GenBank/DDBJ whole genome shotgun (WGS) entry which is preliminary data.</text>
</comment>
<reference evidence="1 2" key="1">
    <citation type="submission" date="2024-01" db="EMBL/GenBank/DDBJ databases">
        <title>The genomes of 5 underutilized Papilionoideae crops provide insights into root nodulation and disease resistance.</title>
        <authorList>
            <person name="Yuan L."/>
        </authorList>
    </citation>
    <scope>NUCLEOTIDE SEQUENCE [LARGE SCALE GENOMIC DNA]</scope>
    <source>
        <strain evidence="1">LY-2023</strain>
        <tissue evidence="1">Leaf</tissue>
    </source>
</reference>
<accession>A0AAN9JL97</accession>
<dbReference type="EMBL" id="JAYKXN010000003">
    <property type="protein sequence ID" value="KAK7300239.1"/>
    <property type="molecule type" value="Genomic_DNA"/>
</dbReference>
<keyword evidence="2" id="KW-1185">Reference proteome</keyword>
<dbReference type="AlphaFoldDB" id="A0AAN9JL97"/>
<evidence type="ECO:0000313" key="2">
    <source>
        <dbReference type="Proteomes" id="UP001359559"/>
    </source>
</evidence>
<name>A0AAN9JL97_CLITE</name>